<evidence type="ECO:0000259" key="12">
    <source>
        <dbReference type="Pfam" id="PF02223"/>
    </source>
</evidence>
<comment type="catalytic activity">
    <reaction evidence="9 11">
        <text>dTMP + ATP = dTDP + ADP</text>
        <dbReference type="Rhea" id="RHEA:13517"/>
        <dbReference type="ChEBI" id="CHEBI:30616"/>
        <dbReference type="ChEBI" id="CHEBI:58369"/>
        <dbReference type="ChEBI" id="CHEBI:63528"/>
        <dbReference type="ChEBI" id="CHEBI:456216"/>
        <dbReference type="EC" id="2.7.4.9"/>
    </reaction>
</comment>
<evidence type="ECO:0000256" key="2">
    <source>
        <dbReference type="ARBA" id="ARBA00012980"/>
    </source>
</evidence>
<dbReference type="Gene3D" id="3.40.50.300">
    <property type="entry name" value="P-loop containing nucleotide triphosphate hydrolases"/>
    <property type="match status" value="1"/>
</dbReference>
<comment type="caution">
    <text evidence="13">The sequence shown here is derived from an EMBL/GenBank/DDBJ whole genome shotgun (WGS) entry which is preliminary data.</text>
</comment>
<accession>A0A2A4T8I0</accession>
<gene>
    <name evidence="11 13" type="primary">tmk</name>
    <name evidence="13" type="ORF">COB67_04400</name>
</gene>
<keyword evidence="6 11" id="KW-0547">Nucleotide-binding</keyword>
<dbReference type="EMBL" id="NVSR01000016">
    <property type="protein sequence ID" value="PCI29307.1"/>
    <property type="molecule type" value="Genomic_DNA"/>
</dbReference>
<dbReference type="PANTHER" id="PTHR10344:SF4">
    <property type="entry name" value="UMP-CMP KINASE 2, MITOCHONDRIAL"/>
    <property type="match status" value="1"/>
</dbReference>
<dbReference type="HAMAP" id="MF_00165">
    <property type="entry name" value="Thymidylate_kinase"/>
    <property type="match status" value="1"/>
</dbReference>
<evidence type="ECO:0000313" key="13">
    <source>
        <dbReference type="EMBL" id="PCI29307.1"/>
    </source>
</evidence>
<dbReference type="GO" id="GO:0006233">
    <property type="term" value="P:dTDP biosynthetic process"/>
    <property type="evidence" value="ECO:0007669"/>
    <property type="project" value="InterPro"/>
</dbReference>
<evidence type="ECO:0000256" key="10">
    <source>
        <dbReference type="ARBA" id="ARBA00057735"/>
    </source>
</evidence>
<evidence type="ECO:0000256" key="3">
    <source>
        <dbReference type="ARBA" id="ARBA00017144"/>
    </source>
</evidence>
<dbReference type="Proteomes" id="UP000218113">
    <property type="component" value="Unassembled WGS sequence"/>
</dbReference>
<dbReference type="GO" id="GO:0006235">
    <property type="term" value="P:dTTP biosynthetic process"/>
    <property type="evidence" value="ECO:0007669"/>
    <property type="project" value="UniProtKB-UniRule"/>
</dbReference>
<keyword evidence="7 11" id="KW-0418">Kinase</keyword>
<dbReference type="GO" id="GO:0005524">
    <property type="term" value="F:ATP binding"/>
    <property type="evidence" value="ECO:0007669"/>
    <property type="project" value="UniProtKB-UniRule"/>
</dbReference>
<keyword evidence="8 11" id="KW-0067">ATP-binding</keyword>
<evidence type="ECO:0000256" key="7">
    <source>
        <dbReference type="ARBA" id="ARBA00022777"/>
    </source>
</evidence>
<dbReference type="FunFam" id="3.40.50.300:FF:000225">
    <property type="entry name" value="Thymidylate kinase"/>
    <property type="match status" value="1"/>
</dbReference>
<dbReference type="AlphaFoldDB" id="A0A2A4T8I0"/>
<dbReference type="InterPro" id="IPR027417">
    <property type="entry name" value="P-loop_NTPase"/>
</dbReference>
<feature type="binding site" evidence="11">
    <location>
        <begin position="8"/>
        <end position="15"/>
    </location>
    <ligand>
        <name>ATP</name>
        <dbReference type="ChEBI" id="CHEBI:30616"/>
    </ligand>
</feature>
<dbReference type="CDD" id="cd01672">
    <property type="entry name" value="TMPK"/>
    <property type="match status" value="1"/>
</dbReference>
<dbReference type="EC" id="2.7.4.9" evidence="2 11"/>
<dbReference type="InterPro" id="IPR018094">
    <property type="entry name" value="Thymidylate_kinase"/>
</dbReference>
<keyword evidence="4 11" id="KW-0808">Transferase</keyword>
<feature type="domain" description="Thymidylate kinase-like" evidence="12">
    <location>
        <begin position="6"/>
        <end position="198"/>
    </location>
</feature>
<dbReference type="NCBIfam" id="TIGR00041">
    <property type="entry name" value="DTMP_kinase"/>
    <property type="match status" value="1"/>
</dbReference>
<evidence type="ECO:0000256" key="9">
    <source>
        <dbReference type="ARBA" id="ARBA00048743"/>
    </source>
</evidence>
<comment type="similarity">
    <text evidence="1 11">Belongs to the thymidylate kinase family.</text>
</comment>
<organism evidence="13 14">
    <name type="scientific">SAR324 cluster bacterium</name>
    <dbReference type="NCBI Taxonomy" id="2024889"/>
    <lineage>
        <taxon>Bacteria</taxon>
        <taxon>Deltaproteobacteria</taxon>
        <taxon>SAR324 cluster</taxon>
    </lineage>
</organism>
<keyword evidence="5 11" id="KW-0545">Nucleotide biosynthesis</keyword>
<evidence type="ECO:0000256" key="5">
    <source>
        <dbReference type="ARBA" id="ARBA00022727"/>
    </source>
</evidence>
<dbReference type="SUPFAM" id="SSF52540">
    <property type="entry name" value="P-loop containing nucleoside triphosphate hydrolases"/>
    <property type="match status" value="1"/>
</dbReference>
<evidence type="ECO:0000256" key="4">
    <source>
        <dbReference type="ARBA" id="ARBA00022679"/>
    </source>
</evidence>
<dbReference type="GO" id="GO:0006227">
    <property type="term" value="P:dUDP biosynthetic process"/>
    <property type="evidence" value="ECO:0007669"/>
    <property type="project" value="TreeGrafter"/>
</dbReference>
<protein>
    <recommendedName>
        <fullName evidence="3 11">Thymidylate kinase</fullName>
        <ecNumber evidence="2 11">2.7.4.9</ecNumber>
    </recommendedName>
    <alternativeName>
        <fullName evidence="11">dTMP kinase</fullName>
    </alternativeName>
</protein>
<proteinExistence type="inferred from homology"/>
<dbReference type="Pfam" id="PF02223">
    <property type="entry name" value="Thymidylate_kin"/>
    <property type="match status" value="1"/>
</dbReference>
<dbReference type="GO" id="GO:0005829">
    <property type="term" value="C:cytosol"/>
    <property type="evidence" value="ECO:0007669"/>
    <property type="project" value="TreeGrafter"/>
</dbReference>
<dbReference type="PANTHER" id="PTHR10344">
    <property type="entry name" value="THYMIDYLATE KINASE"/>
    <property type="match status" value="1"/>
</dbReference>
<evidence type="ECO:0000256" key="6">
    <source>
        <dbReference type="ARBA" id="ARBA00022741"/>
    </source>
</evidence>
<name>A0A2A4T8I0_9DELT</name>
<evidence type="ECO:0000313" key="14">
    <source>
        <dbReference type="Proteomes" id="UP000218113"/>
    </source>
</evidence>
<sequence>MLFVTFEGIDACGKTTQIDKLYEKLCGEGYEVIVTKQPGGSKIGQQIRKILLDPENKELVSNAELLLYMADRVQHIQEIILPALAQNKIVLCDRYHDATVAYQGAGRQLDLTWLATLERDVVRTPDLTFWFDLSLEESQRRLQHRNRTQGLENCRIEREKSDFFERVVRGYRELYQKNPERMQRIDAEGDIASIHQKVVNILMRRLNSSATG</sequence>
<dbReference type="InterPro" id="IPR039430">
    <property type="entry name" value="Thymidylate_kin-like_dom"/>
</dbReference>
<evidence type="ECO:0000256" key="11">
    <source>
        <dbReference type="HAMAP-Rule" id="MF_00165"/>
    </source>
</evidence>
<reference evidence="14" key="1">
    <citation type="submission" date="2017-08" db="EMBL/GenBank/DDBJ databases">
        <title>A dynamic microbial community with high functional redundancy inhabits the cold, oxic subseafloor aquifer.</title>
        <authorList>
            <person name="Tully B.J."/>
            <person name="Wheat C.G."/>
            <person name="Glazer B.T."/>
            <person name="Huber J.A."/>
        </authorList>
    </citation>
    <scope>NUCLEOTIDE SEQUENCE [LARGE SCALE GENOMIC DNA]</scope>
</reference>
<evidence type="ECO:0000256" key="1">
    <source>
        <dbReference type="ARBA" id="ARBA00009776"/>
    </source>
</evidence>
<comment type="function">
    <text evidence="10 11">Phosphorylation of dTMP to form dTDP in both de novo and salvage pathways of dTTP synthesis.</text>
</comment>
<dbReference type="GO" id="GO:0004798">
    <property type="term" value="F:dTMP kinase activity"/>
    <property type="evidence" value="ECO:0007669"/>
    <property type="project" value="UniProtKB-UniRule"/>
</dbReference>
<evidence type="ECO:0000256" key="8">
    <source>
        <dbReference type="ARBA" id="ARBA00022840"/>
    </source>
</evidence>